<dbReference type="Gene3D" id="2.60.200.20">
    <property type="match status" value="1"/>
</dbReference>
<dbReference type="CDD" id="cd00060">
    <property type="entry name" value="FHA"/>
    <property type="match status" value="1"/>
</dbReference>
<dbReference type="SMART" id="SM00240">
    <property type="entry name" value="FHA"/>
    <property type="match status" value="1"/>
</dbReference>
<feature type="domain" description="FHA" evidence="2">
    <location>
        <begin position="23"/>
        <end position="72"/>
    </location>
</feature>
<dbReference type="Proteomes" id="UP000617041">
    <property type="component" value="Unassembled WGS sequence"/>
</dbReference>
<organism evidence="3 4">
    <name type="scientific">Ramlibacter algicola</name>
    <dbReference type="NCBI Taxonomy" id="2795217"/>
    <lineage>
        <taxon>Bacteria</taxon>
        <taxon>Pseudomonadati</taxon>
        <taxon>Pseudomonadota</taxon>
        <taxon>Betaproteobacteria</taxon>
        <taxon>Burkholderiales</taxon>
        <taxon>Comamonadaceae</taxon>
        <taxon>Ramlibacter</taxon>
    </lineage>
</organism>
<dbReference type="PROSITE" id="PS50006">
    <property type="entry name" value="FHA_DOMAIN"/>
    <property type="match status" value="1"/>
</dbReference>
<dbReference type="EMBL" id="JAEDAO010000001">
    <property type="protein sequence ID" value="MBK0392685.1"/>
    <property type="molecule type" value="Genomic_DNA"/>
</dbReference>
<accession>A0A934Q020</accession>
<dbReference type="InterPro" id="IPR000253">
    <property type="entry name" value="FHA_dom"/>
</dbReference>
<evidence type="ECO:0000313" key="4">
    <source>
        <dbReference type="Proteomes" id="UP000617041"/>
    </source>
</evidence>
<evidence type="ECO:0000313" key="3">
    <source>
        <dbReference type="EMBL" id="MBK0392685.1"/>
    </source>
</evidence>
<gene>
    <name evidence="3" type="ORF">I8E28_08780</name>
</gene>
<dbReference type="SUPFAM" id="SSF49879">
    <property type="entry name" value="SMAD/FHA domain"/>
    <property type="match status" value="1"/>
</dbReference>
<evidence type="ECO:0000259" key="2">
    <source>
        <dbReference type="PROSITE" id="PS50006"/>
    </source>
</evidence>
<protein>
    <submittedName>
        <fullName evidence="3">FHA domain-containing protein</fullName>
    </submittedName>
</protein>
<dbReference type="AlphaFoldDB" id="A0A934Q020"/>
<keyword evidence="4" id="KW-1185">Reference proteome</keyword>
<proteinExistence type="predicted"/>
<evidence type="ECO:0000256" key="1">
    <source>
        <dbReference type="SAM" id="MobiDB-lite"/>
    </source>
</evidence>
<dbReference type="RefSeq" id="WP_200787607.1">
    <property type="nucleotide sequence ID" value="NZ_JAEDAO010000001.1"/>
</dbReference>
<dbReference type="InterPro" id="IPR008984">
    <property type="entry name" value="SMAD_FHA_dom_sf"/>
</dbReference>
<sequence>MPSLVVSLAGKPQATYAIGGQCTRIGRSTGNDIVLDSPTVSSTHAVLLLSGSRLTIEDLGSSNGTYLGSERIERADLVDGSTVSIGAYDLKLVADPKAMAYEPTLLVRSSDRPRKAYLRRMDEAHPGEAIELAKVVNTIGKPGECIVTFIRRGDEFAVQFAEGPTPLLNGSALGGLPVRLRPGDVLEMDTGRLQFLLEEPGGQTQAPDEMPTVGKAPPAPGPLSWLRRVFPRSPA</sequence>
<name>A0A934Q020_9BURK</name>
<dbReference type="Pfam" id="PF00498">
    <property type="entry name" value="FHA"/>
    <property type="match status" value="1"/>
</dbReference>
<dbReference type="InterPro" id="IPR050923">
    <property type="entry name" value="Cell_Proc_Reg/RNA_Proc"/>
</dbReference>
<reference evidence="3" key="1">
    <citation type="submission" date="2020-12" db="EMBL/GenBank/DDBJ databases">
        <title>Ramlibacter sp. nov., isolated from a freshwater alga, Cryptomonas.</title>
        <authorList>
            <person name="Kim H.M."/>
            <person name="Jeon C.O."/>
        </authorList>
    </citation>
    <scope>NUCLEOTIDE SEQUENCE</scope>
    <source>
        <strain evidence="3">CrO1</strain>
    </source>
</reference>
<dbReference type="PANTHER" id="PTHR23308">
    <property type="entry name" value="NUCLEAR INHIBITOR OF PROTEIN PHOSPHATASE-1"/>
    <property type="match status" value="1"/>
</dbReference>
<comment type="caution">
    <text evidence="3">The sequence shown here is derived from an EMBL/GenBank/DDBJ whole genome shotgun (WGS) entry which is preliminary data.</text>
</comment>
<feature type="region of interest" description="Disordered" evidence="1">
    <location>
        <begin position="201"/>
        <end position="225"/>
    </location>
</feature>